<sequence length="246" mass="27811">MRHLRIWPTYFADTFDRADLYRSAIYIDRSKQTAATHEELRAFTEDCRLEHLDAFVEQQNRIDDGRDVILLRDAFSGLSSLKSITIGCLDAGCGDDKHKEIVIPSTAQQLSSNCSMRRKGKGDKARRNALSCTFITVIKAVVWTKKPLEALTVGIGRCHEQLSDYVQLKALHHATGMIDQVPGCMHSLRNLDLMIELPQTVTLPRTPSMCVRIIRPESTAKTARFVGTRAFGRVRVVLRSLIRWSV</sequence>
<name>A0AAV9JUC9_9PEZI</name>
<reference evidence="1 2" key="1">
    <citation type="submission" date="2021-11" db="EMBL/GenBank/DDBJ databases">
        <title>Black yeast isolated from Biological Soil Crust.</title>
        <authorList>
            <person name="Kurbessoian T."/>
        </authorList>
    </citation>
    <scope>NUCLEOTIDE SEQUENCE [LARGE SCALE GENOMIC DNA]</scope>
    <source>
        <strain evidence="1 2">CCFEE 5522</strain>
    </source>
</reference>
<proteinExistence type="predicted"/>
<dbReference type="AlphaFoldDB" id="A0AAV9JUC9"/>
<evidence type="ECO:0000313" key="2">
    <source>
        <dbReference type="Proteomes" id="UP001324427"/>
    </source>
</evidence>
<accession>A0AAV9JUC9</accession>
<gene>
    <name evidence="1" type="ORF">LTR36_008653</name>
</gene>
<comment type="caution">
    <text evidence="1">The sequence shown here is derived from an EMBL/GenBank/DDBJ whole genome shotgun (WGS) entry which is preliminary data.</text>
</comment>
<protein>
    <submittedName>
        <fullName evidence="1">Uncharacterized protein</fullName>
    </submittedName>
</protein>
<keyword evidence="2" id="KW-1185">Reference proteome</keyword>
<evidence type="ECO:0000313" key="1">
    <source>
        <dbReference type="EMBL" id="KAK4548880.1"/>
    </source>
</evidence>
<dbReference type="EMBL" id="JAVFHQ010000006">
    <property type="protein sequence ID" value="KAK4548880.1"/>
    <property type="molecule type" value="Genomic_DNA"/>
</dbReference>
<organism evidence="1 2">
    <name type="scientific">Oleoguttula mirabilis</name>
    <dbReference type="NCBI Taxonomy" id="1507867"/>
    <lineage>
        <taxon>Eukaryota</taxon>
        <taxon>Fungi</taxon>
        <taxon>Dikarya</taxon>
        <taxon>Ascomycota</taxon>
        <taxon>Pezizomycotina</taxon>
        <taxon>Dothideomycetes</taxon>
        <taxon>Dothideomycetidae</taxon>
        <taxon>Mycosphaerellales</taxon>
        <taxon>Teratosphaeriaceae</taxon>
        <taxon>Oleoguttula</taxon>
    </lineage>
</organism>
<dbReference type="Proteomes" id="UP001324427">
    <property type="component" value="Unassembled WGS sequence"/>
</dbReference>